<evidence type="ECO:0000256" key="2">
    <source>
        <dbReference type="ARBA" id="ARBA00022857"/>
    </source>
</evidence>
<dbReference type="Gene3D" id="3.40.50.720">
    <property type="entry name" value="NAD(P)-binding Rossmann-like Domain"/>
    <property type="match status" value="1"/>
</dbReference>
<keyword evidence="3" id="KW-0560">Oxidoreductase</keyword>
<dbReference type="PANTHER" id="PTHR43639">
    <property type="entry name" value="OXIDOREDUCTASE, SHORT-CHAIN DEHYDROGENASE/REDUCTASE FAMILY (AFU_ORTHOLOGUE AFUA_5G02870)"/>
    <property type="match status" value="1"/>
</dbReference>
<dbReference type="Proteomes" id="UP000722485">
    <property type="component" value="Unassembled WGS sequence"/>
</dbReference>
<evidence type="ECO:0000313" key="4">
    <source>
        <dbReference type="EMBL" id="KAF7554727.1"/>
    </source>
</evidence>
<keyword evidence="2" id="KW-0521">NADP</keyword>
<evidence type="ECO:0000313" key="5">
    <source>
        <dbReference type="Proteomes" id="UP000722485"/>
    </source>
</evidence>
<protein>
    <submittedName>
        <fullName evidence="4">Uncharacterized protein</fullName>
    </submittedName>
</protein>
<dbReference type="AlphaFoldDB" id="A0A9P5HJ94"/>
<evidence type="ECO:0000256" key="3">
    <source>
        <dbReference type="ARBA" id="ARBA00023002"/>
    </source>
</evidence>
<dbReference type="OrthoDB" id="47007at2759"/>
<comment type="caution">
    <text evidence="4">The sequence shown here is derived from an EMBL/GenBank/DDBJ whole genome shotgun (WGS) entry which is preliminary data.</text>
</comment>
<sequence>MAQDSLSLSGKVAIITGSGKENGIGAGIALALARAGAKVTINYVSPSTAERTVKTVDIIETAAGKDSVLVIQADISTPEGNEKLVKGTLKGFNVDHIDIIGVYNIHLTESMELMFAVNNASWVYFGPALAASTADLHQAFGTGVFGPLYLLQAAMPYMSKGGRVINIGSIASKLGLREGPIYASVKGAMDALTFSLAHEIGRAGKGLTINTVAPGPVLTDMLSMDDPDTEAFTKYLVSLTRAEDRLGTVEDIADTVLLLVSEKGRWITGQHISASGGITGG</sequence>
<keyword evidence="5" id="KW-1185">Reference proteome</keyword>
<dbReference type="PANTHER" id="PTHR43639:SF1">
    <property type="entry name" value="SHORT-CHAIN DEHYDROGENASE_REDUCTASE FAMILY PROTEIN"/>
    <property type="match status" value="1"/>
</dbReference>
<dbReference type="EMBL" id="JAANBB010000029">
    <property type="protein sequence ID" value="KAF7554727.1"/>
    <property type="molecule type" value="Genomic_DNA"/>
</dbReference>
<dbReference type="GO" id="GO:0016491">
    <property type="term" value="F:oxidoreductase activity"/>
    <property type="evidence" value="ECO:0007669"/>
    <property type="project" value="UniProtKB-KW"/>
</dbReference>
<name>A0A9P5HJ94_9HYPO</name>
<dbReference type="Pfam" id="PF13561">
    <property type="entry name" value="adh_short_C2"/>
    <property type="match status" value="1"/>
</dbReference>
<reference evidence="4" key="1">
    <citation type="submission" date="2020-03" db="EMBL/GenBank/DDBJ databases">
        <title>Draft Genome Sequence of Cylindrodendrum hubeiense.</title>
        <authorList>
            <person name="Buettner E."/>
            <person name="Kellner H."/>
        </authorList>
    </citation>
    <scope>NUCLEOTIDE SEQUENCE</scope>
    <source>
        <strain evidence="4">IHI 201604</strain>
    </source>
</reference>
<comment type="similarity">
    <text evidence="1">Belongs to the short-chain dehydrogenases/reductases (SDR) family.</text>
</comment>
<proteinExistence type="inferred from homology"/>
<evidence type="ECO:0000256" key="1">
    <source>
        <dbReference type="ARBA" id="ARBA00006484"/>
    </source>
</evidence>
<dbReference type="SUPFAM" id="SSF51735">
    <property type="entry name" value="NAD(P)-binding Rossmann-fold domains"/>
    <property type="match status" value="1"/>
</dbReference>
<accession>A0A9P5HJ94</accession>
<dbReference type="InterPro" id="IPR002347">
    <property type="entry name" value="SDR_fam"/>
</dbReference>
<organism evidence="4 5">
    <name type="scientific">Cylindrodendrum hubeiense</name>
    <dbReference type="NCBI Taxonomy" id="595255"/>
    <lineage>
        <taxon>Eukaryota</taxon>
        <taxon>Fungi</taxon>
        <taxon>Dikarya</taxon>
        <taxon>Ascomycota</taxon>
        <taxon>Pezizomycotina</taxon>
        <taxon>Sordariomycetes</taxon>
        <taxon>Hypocreomycetidae</taxon>
        <taxon>Hypocreales</taxon>
        <taxon>Nectriaceae</taxon>
        <taxon>Cylindrodendrum</taxon>
    </lineage>
</organism>
<dbReference type="InterPro" id="IPR036291">
    <property type="entry name" value="NAD(P)-bd_dom_sf"/>
</dbReference>
<gene>
    <name evidence="4" type="ORF">G7Z17_g2705</name>
</gene>
<dbReference type="PRINTS" id="PR00081">
    <property type="entry name" value="GDHRDH"/>
</dbReference>